<dbReference type="AlphaFoldDB" id="A0A4Y6UZY3"/>
<dbReference type="InterPro" id="IPR011008">
    <property type="entry name" value="Dimeric_a/b-barrel"/>
</dbReference>
<feature type="domain" description="ABM" evidence="1">
    <location>
        <begin position="2"/>
        <end position="91"/>
    </location>
</feature>
<dbReference type="InterPro" id="IPR007138">
    <property type="entry name" value="ABM_dom"/>
</dbReference>
<keyword evidence="2" id="KW-0503">Monooxygenase</keyword>
<dbReference type="GO" id="GO:0004497">
    <property type="term" value="F:monooxygenase activity"/>
    <property type="evidence" value="ECO:0007669"/>
    <property type="project" value="UniProtKB-KW"/>
</dbReference>
<dbReference type="Pfam" id="PF03992">
    <property type="entry name" value="ABM"/>
    <property type="match status" value="1"/>
</dbReference>
<dbReference type="SUPFAM" id="SSF54909">
    <property type="entry name" value="Dimeric alpha+beta barrel"/>
    <property type="match status" value="1"/>
</dbReference>
<keyword evidence="3" id="KW-1185">Reference proteome</keyword>
<dbReference type="RefSeq" id="WP_141448455.1">
    <property type="nucleotide sequence ID" value="NZ_CP041217.1"/>
</dbReference>
<dbReference type="PANTHER" id="PTHR33336:SF3">
    <property type="entry name" value="ABM DOMAIN-CONTAINING PROTEIN"/>
    <property type="match status" value="1"/>
</dbReference>
<dbReference type="KEGG" id="saca:FFV09_14355"/>
<gene>
    <name evidence="2" type="ORF">FFV09_14355</name>
</gene>
<evidence type="ECO:0000259" key="1">
    <source>
        <dbReference type="PROSITE" id="PS51725"/>
    </source>
</evidence>
<evidence type="ECO:0000313" key="2">
    <source>
        <dbReference type="EMBL" id="QDH21911.1"/>
    </source>
</evidence>
<dbReference type="PROSITE" id="PS51725">
    <property type="entry name" value="ABM"/>
    <property type="match status" value="1"/>
</dbReference>
<name>A0A4Y6UZY3_SACBS</name>
<reference evidence="2 3" key="1">
    <citation type="submission" date="2019-06" db="EMBL/GenBank/DDBJ databases">
        <title>Saccharibacillus brassicae sp. nov., an endophytic bacterium isolated from Chinese cabbage seeds (Brassica pekinensis).</title>
        <authorList>
            <person name="Jiang L."/>
            <person name="Lee J."/>
            <person name="Kim S.W."/>
        </authorList>
    </citation>
    <scope>NUCLEOTIDE SEQUENCE [LARGE SCALE GENOMIC DNA]</scope>
    <source>
        <strain evidence="3">KCTC 43072 / ATSA2</strain>
    </source>
</reference>
<dbReference type="Gene3D" id="3.30.70.100">
    <property type="match status" value="1"/>
</dbReference>
<accession>A0A4Y6UZY3</accession>
<proteinExistence type="predicted"/>
<dbReference type="InterPro" id="IPR050744">
    <property type="entry name" value="AI-2_Isomerase_LsrG"/>
</dbReference>
<organism evidence="2 3">
    <name type="scientific">Saccharibacillus brassicae</name>
    <dbReference type="NCBI Taxonomy" id="2583377"/>
    <lineage>
        <taxon>Bacteria</taxon>
        <taxon>Bacillati</taxon>
        <taxon>Bacillota</taxon>
        <taxon>Bacilli</taxon>
        <taxon>Bacillales</taxon>
        <taxon>Paenibacillaceae</taxon>
        <taxon>Saccharibacillus</taxon>
    </lineage>
</organism>
<protein>
    <submittedName>
        <fullName evidence="2">Antibiotic biosynthesis monooxygenase</fullName>
    </submittedName>
</protein>
<dbReference type="OrthoDB" id="287932at2"/>
<dbReference type="PANTHER" id="PTHR33336">
    <property type="entry name" value="QUINOL MONOOXYGENASE YGIN-RELATED"/>
    <property type="match status" value="1"/>
</dbReference>
<evidence type="ECO:0000313" key="3">
    <source>
        <dbReference type="Proteomes" id="UP000316968"/>
    </source>
</evidence>
<dbReference type="Proteomes" id="UP000316968">
    <property type="component" value="Chromosome"/>
</dbReference>
<dbReference type="EMBL" id="CP041217">
    <property type="protein sequence ID" value="QDH21911.1"/>
    <property type="molecule type" value="Genomic_DNA"/>
</dbReference>
<sequence>MIVIHADMQIKPDKREAFLQTVQPLVAGSQAEEGCIRYTLTQDVANLDRFTMVEVWADEAAIERHNASPHFTGFFKVSRDFFAMPLKAQKFNAADL</sequence>
<keyword evidence="2" id="KW-0560">Oxidoreductase</keyword>